<dbReference type="Gene3D" id="3.80.10.10">
    <property type="entry name" value="Ribonuclease Inhibitor"/>
    <property type="match status" value="1"/>
</dbReference>
<dbReference type="PANTHER" id="PTHR33463">
    <property type="entry name" value="NB-ARC DOMAIN-CONTAINING PROTEIN-RELATED"/>
    <property type="match status" value="1"/>
</dbReference>
<comment type="caution">
    <text evidence="1">The sequence shown here is derived from an EMBL/GenBank/DDBJ whole genome shotgun (WGS) entry which is preliminary data.</text>
</comment>
<dbReference type="InterPro" id="IPR032675">
    <property type="entry name" value="LRR_dom_sf"/>
</dbReference>
<reference evidence="1" key="1">
    <citation type="submission" date="2020-10" db="EMBL/GenBank/DDBJ databases">
        <authorList>
            <person name="Han B."/>
            <person name="Lu T."/>
            <person name="Zhao Q."/>
            <person name="Huang X."/>
            <person name="Zhao Y."/>
        </authorList>
    </citation>
    <scope>NUCLEOTIDE SEQUENCE</scope>
</reference>
<dbReference type="PANTHER" id="PTHR33463:SF200">
    <property type="entry name" value="NB-ARC DOMAIN-CONTAINING PROTEIN"/>
    <property type="match status" value="1"/>
</dbReference>
<keyword evidence="2" id="KW-1185">Reference proteome</keyword>
<dbReference type="InterPro" id="IPR050905">
    <property type="entry name" value="Plant_NBS-LRR"/>
</dbReference>
<dbReference type="Proteomes" id="UP000604825">
    <property type="component" value="Unassembled WGS sequence"/>
</dbReference>
<name>A0A811SJQ0_9POAL</name>
<dbReference type="OrthoDB" id="272161at2759"/>
<protein>
    <submittedName>
        <fullName evidence="1">Uncharacterized protein</fullName>
    </submittedName>
</protein>
<evidence type="ECO:0000313" key="2">
    <source>
        <dbReference type="Proteomes" id="UP000604825"/>
    </source>
</evidence>
<accession>A0A811SJQ0</accession>
<proteinExistence type="predicted"/>
<dbReference type="AlphaFoldDB" id="A0A811SJQ0"/>
<organism evidence="1 2">
    <name type="scientific">Miscanthus lutarioriparius</name>
    <dbReference type="NCBI Taxonomy" id="422564"/>
    <lineage>
        <taxon>Eukaryota</taxon>
        <taxon>Viridiplantae</taxon>
        <taxon>Streptophyta</taxon>
        <taxon>Embryophyta</taxon>
        <taxon>Tracheophyta</taxon>
        <taxon>Spermatophyta</taxon>
        <taxon>Magnoliopsida</taxon>
        <taxon>Liliopsida</taxon>
        <taxon>Poales</taxon>
        <taxon>Poaceae</taxon>
        <taxon>PACMAD clade</taxon>
        <taxon>Panicoideae</taxon>
        <taxon>Andropogonodae</taxon>
        <taxon>Andropogoneae</taxon>
        <taxon>Saccharinae</taxon>
        <taxon>Miscanthus</taxon>
    </lineage>
</organism>
<sequence length="831" mass="93163">MAALRAVMVVTVALRDSTTLDAPCGGQELGEWWRQPCETRVASSTRILSNEIRAVDVKTAVQQISPYLEDTSNDAPQVIYFDGWVGLGASAVLRAIAEQPAPSLREKFDRVIHIDCSMWKSRRALQRVIADELKLTQQVAADFDRHDEEDDFSGVDHGSRAEVLRYCGPSEDGFASIEKFMKSNWNAYLEEEAREIALHMQKLGLGVTPKIATECCLYLLSLNYQGEKMIDYNWATHASCYWVCDGIIGGGQDNQTWEVAHALQQHIRLEDYSSNAELMWSVEKLDLSSKQWISITESYFKEVAPDTTTLFFAPDKSSPRAVSLPSDKFHKADQLRVLKLCGCTFSFSSPPFHCCHNLRFLGLDRCMDELQQGEEEEEEEKTGEPAVEIFQRLWVLDVCHTDWPLPFPPETEEQVVATDIREVHITNGRIWHSNLAWRRLPNLHKLQVVEPTNPWETATRDEFKDMVNLELLDLSGNSTMQVLPSLSDATSLKTLILDGCVGLEHVGPQGLPPSLESFSLNTAGAGNKDHKKKNAKISYISLAGCARLANFVLRGSLPNLEELDLSHTAVKMLELGEVVQVGNLQRVFLVGCGQLRSISWPKTKMYKLRLLCIDTRARGGEVDNRKPAWSRDCSLMVYQQDEVNEYCHASVAAADMRFLQSLEFLWTWPPIRCDRWNLCLSSTSDDDGRGCHKEKMGSHYSTGQLAAALSLPKSLTNHDVSIEQIYAKIDISSSSSSAQFLPLDLHMDIGEGISDVTDKSSTRARDAIRSVMDSVQSLHVHDSSSITTIAPQHIFREFEQAGDGLDGPIMNGLKWCRVERCPKLDTVFATN</sequence>
<evidence type="ECO:0000313" key="1">
    <source>
        <dbReference type="EMBL" id="CAD6341593.1"/>
    </source>
</evidence>
<dbReference type="SUPFAM" id="SSF52058">
    <property type="entry name" value="L domain-like"/>
    <property type="match status" value="1"/>
</dbReference>
<gene>
    <name evidence="1" type="ORF">NCGR_LOCUS65691</name>
</gene>
<dbReference type="EMBL" id="CAJGYO010000247">
    <property type="protein sequence ID" value="CAD6341593.1"/>
    <property type="molecule type" value="Genomic_DNA"/>
</dbReference>